<dbReference type="PROSITE" id="PS50011">
    <property type="entry name" value="PROTEIN_KINASE_DOM"/>
    <property type="match status" value="1"/>
</dbReference>
<dbReference type="InterPro" id="IPR017441">
    <property type="entry name" value="Protein_kinase_ATP_BS"/>
</dbReference>
<evidence type="ECO:0000313" key="10">
    <source>
        <dbReference type="Proteomes" id="UP000301870"/>
    </source>
</evidence>
<evidence type="ECO:0000256" key="5">
    <source>
        <dbReference type="ARBA" id="ARBA00048679"/>
    </source>
</evidence>
<feature type="compositionally biased region" description="Basic and acidic residues" evidence="8">
    <location>
        <begin position="801"/>
        <end position="823"/>
    </location>
</feature>
<dbReference type="GO" id="GO:0031032">
    <property type="term" value="P:actomyosin structure organization"/>
    <property type="evidence" value="ECO:0007669"/>
    <property type="project" value="TreeGrafter"/>
</dbReference>
<evidence type="ECO:0000313" key="11">
    <source>
        <dbReference type="RefSeq" id="XP_022831857.1"/>
    </source>
</evidence>
<evidence type="ECO:0000256" key="6">
    <source>
        <dbReference type="PROSITE-ProRule" id="PRU10141"/>
    </source>
</evidence>
<dbReference type="InterPro" id="IPR001180">
    <property type="entry name" value="CNH_dom"/>
</dbReference>
<proteinExistence type="predicted"/>
<dbReference type="GO" id="GO:0005856">
    <property type="term" value="C:cytoskeleton"/>
    <property type="evidence" value="ECO:0007669"/>
    <property type="project" value="TreeGrafter"/>
</dbReference>
<keyword evidence="7" id="KW-0175">Coiled coil</keyword>
<evidence type="ECO:0000256" key="8">
    <source>
        <dbReference type="SAM" id="MobiDB-lite"/>
    </source>
</evidence>
<keyword evidence="1" id="KW-0597">Phosphoprotein</keyword>
<reference evidence="11" key="1">
    <citation type="submission" date="2025-08" db="UniProtKB">
        <authorList>
            <consortium name="RefSeq"/>
        </authorList>
    </citation>
    <scope>IDENTIFICATION</scope>
    <source>
        <strain evidence="11">Ishihara</strain>
        <tissue evidence="11">Whole body</tissue>
    </source>
</reference>
<dbReference type="InterPro" id="IPR050839">
    <property type="entry name" value="Rho-assoc_Ser/Thr_Kinase"/>
</dbReference>
<comment type="catalytic activity">
    <reaction evidence="4">
        <text>L-threonyl-[protein] + ATP = O-phospho-L-threonyl-[protein] + ADP + H(+)</text>
        <dbReference type="Rhea" id="RHEA:46608"/>
        <dbReference type="Rhea" id="RHEA-COMP:11060"/>
        <dbReference type="Rhea" id="RHEA-COMP:11605"/>
        <dbReference type="ChEBI" id="CHEBI:15378"/>
        <dbReference type="ChEBI" id="CHEBI:30013"/>
        <dbReference type="ChEBI" id="CHEBI:30616"/>
        <dbReference type="ChEBI" id="CHEBI:61977"/>
        <dbReference type="ChEBI" id="CHEBI:456216"/>
        <dbReference type="EC" id="2.7.11.1"/>
    </reaction>
</comment>
<name>A0A9J7EPP8_SPOLT</name>
<protein>
    <submittedName>
        <fullName evidence="11">Citron Rho-interacting kinase-like</fullName>
    </submittedName>
</protein>
<feature type="coiled-coil region" evidence="7">
    <location>
        <begin position="628"/>
        <end position="785"/>
    </location>
</feature>
<sequence>MEPSKEAIAVRITRINRLILGKVTGGSTRFSRKTIDREALLDALTVLYDECNDDPVKKSDDLVKAFLDKYRSTLAELRRTRVCISDFDMLQTIGRGHFGEVHMVREKQTSDVYAMKTLRKEQSRKRADEERDVLATATGPWIPKLQYAFQDSSNLYLVMELCCGGDLAGLMARRAHPLPERDAAFYIAEIAHALKALHGMGYVHRDVKPHNILLDRCGHVKLGDFGSSARLSEGGCAGVAVGTADYMAPELLAAADCAAHAVCLQYCARLVTTAISSCDYWSLGVIAFELVTLRRPFSTGEEDSIAEILSNIQKYERDSSPQLPWAGPPAGPSREWRGLVAGLLRVLPSKRYSYLDTLQHAALAHMPAHNIRDQAPPWVPCVRGAEDASYFSAPARAPPPPSAAPFRTRPPFAGQLPFVGYSFVAPEENEDHSGGFNASHDCTAIDLATFKSAEKLAAMRSREISSLQTKLAEAEALAGATAERIRHEAEAEAERQRVRLQAEITALSLQNKRLERQVEVEREERMSLQRSNQQLSAAAAERGNTELRNARAAAAALQAERDVLLDQLQRLDARVLQLQADCQRAAADADTARAQQQHYKDSIAKERAIRRQTLSGGEAESREAAARIATAEANAAKELRARQAMEAKLEKIEHENRRFRDELDEANRNLADTQERLCEKQRMASTSSEQMQELQVQLAQERVRASTLLAQVQELERSVEESVRRESALEEQCARTEARLAERLQDADRRAAAALRDDARHREKVNTLEQLVRQLEREVSALEKRSCTACAAAASSSAQPESERGHHAPGHKGDARRDAHSDTESVGDAQAQAQLSLLKEQLEKAEAQLQARAEEIATLRQEARAANLARWRKEREYNELSVETKSTARDLKRAEERLTNAIEARKTAEQKAGELATELAKLRPEHELATKDAERLKMQLEKLTKAHEVVQAEVDRSRNDIRKLKSELQYSERRRLHAEEQEELSARERAQLRDELHGLRGHTEELAQVRVLLRACRERTMESLPPRYKRKSIEKPPVRPKPAYLRTLFGGAGGGAARRGREGGWARRVRLALAADLLQGRCRAADTAITAINRHFVTTHTPRARAATTGHATRRAGTHTHTHHAHALQLQATLHDVQEELAAAREAAEAAEAWWRTRETKADATLRQQAKLIDFLQAKVEEAGRKKCSLSNKLFGRSGRRPAASPPLRRANRELREEVERLRAKLAACNSGGGGGGDASYPSTPKREKPKPVVNGAKKSIDSPDGSQDKGLLIVWADGSRERMRARVADDWLVLCSGSRELRGRLATTEPKNLPHNEANRAFVSALRRAPDLRAALPATPVPLPDSAPPHLLKGINNDSIEGPCAAVACGRRVFLLRYEAASSEFKIARSLTVDRPANSLLLTTKTLYIAGEKPLKLNLPSGALEAFGMDEPTIAAAAKKHSPPKAFLLIKEKPTEILLCYAECGVFVDENGKRTRNEDPKWSTAVYSWEFVNPFLYVIGDDKVTIVYLNDDAYRTPPCTCDTASLASTASDCYLPEIFTLKLKEPVLLGTAPNGIIIRSKSDNGYNVSIIEGMTAFRSVGASVESLASISDTRGSTTDLAQSLTDGTPQDVSQESVEVTTGFLADIRKRARQLRNKHRKEQTPDDVIKEILTTEVDLKRTTNGRKSPATISEFDSDTESENSEAKSDSPKGPADLCAEMFTRQVRFQS</sequence>
<dbReference type="Pfam" id="PF00780">
    <property type="entry name" value="CNH"/>
    <property type="match status" value="1"/>
</dbReference>
<evidence type="ECO:0000259" key="9">
    <source>
        <dbReference type="PROSITE" id="PS50011"/>
    </source>
</evidence>
<feature type="region of interest" description="Disordered" evidence="8">
    <location>
        <begin position="1226"/>
        <end position="1265"/>
    </location>
</feature>
<evidence type="ECO:0000256" key="3">
    <source>
        <dbReference type="ARBA" id="ARBA00022840"/>
    </source>
</evidence>
<dbReference type="PROSITE" id="PS00107">
    <property type="entry name" value="PROTEIN_KINASE_ATP"/>
    <property type="match status" value="1"/>
</dbReference>
<dbReference type="SUPFAM" id="SSF56112">
    <property type="entry name" value="Protein kinase-like (PK-like)"/>
    <property type="match status" value="1"/>
</dbReference>
<dbReference type="Gene3D" id="3.30.200.20">
    <property type="entry name" value="Phosphorylase Kinase, domain 1"/>
    <property type="match status" value="1"/>
</dbReference>
<evidence type="ECO:0000256" key="4">
    <source>
        <dbReference type="ARBA" id="ARBA00047899"/>
    </source>
</evidence>
<accession>A0A9J7EPP8</accession>
<dbReference type="KEGG" id="sliu:111360216"/>
<dbReference type="InterPro" id="IPR011009">
    <property type="entry name" value="Kinase-like_dom_sf"/>
</dbReference>
<dbReference type="OrthoDB" id="5919042at2759"/>
<dbReference type="InterPro" id="IPR008271">
    <property type="entry name" value="Ser/Thr_kinase_AS"/>
</dbReference>
<feature type="binding site" evidence="6">
    <location>
        <position position="116"/>
    </location>
    <ligand>
        <name>ATP</name>
        <dbReference type="ChEBI" id="CHEBI:30616"/>
    </ligand>
</feature>
<feature type="domain" description="Protein kinase" evidence="9">
    <location>
        <begin position="87"/>
        <end position="363"/>
    </location>
</feature>
<feature type="coiled-coil region" evidence="7">
    <location>
        <begin position="828"/>
        <end position="981"/>
    </location>
</feature>
<keyword evidence="10" id="KW-1185">Reference proteome</keyword>
<evidence type="ECO:0000256" key="2">
    <source>
        <dbReference type="ARBA" id="ARBA00022741"/>
    </source>
</evidence>
<keyword evidence="2 6" id="KW-0547">Nucleotide-binding</keyword>
<keyword evidence="3 6" id="KW-0067">ATP-binding</keyword>
<feature type="region of interest" description="Disordered" evidence="8">
    <location>
        <begin position="1663"/>
        <end position="1696"/>
    </location>
</feature>
<organism evidence="10 11">
    <name type="scientific">Spodoptera litura</name>
    <name type="common">Asian cotton leafworm</name>
    <dbReference type="NCBI Taxonomy" id="69820"/>
    <lineage>
        <taxon>Eukaryota</taxon>
        <taxon>Metazoa</taxon>
        <taxon>Ecdysozoa</taxon>
        <taxon>Arthropoda</taxon>
        <taxon>Hexapoda</taxon>
        <taxon>Insecta</taxon>
        <taxon>Pterygota</taxon>
        <taxon>Neoptera</taxon>
        <taxon>Endopterygota</taxon>
        <taxon>Lepidoptera</taxon>
        <taxon>Glossata</taxon>
        <taxon>Ditrysia</taxon>
        <taxon>Noctuoidea</taxon>
        <taxon>Noctuidae</taxon>
        <taxon>Amphipyrinae</taxon>
        <taxon>Spodoptera</taxon>
    </lineage>
</organism>
<feature type="region of interest" description="Disordered" evidence="8">
    <location>
        <begin position="794"/>
        <end position="828"/>
    </location>
</feature>
<dbReference type="InterPro" id="IPR000719">
    <property type="entry name" value="Prot_kinase_dom"/>
</dbReference>
<dbReference type="GO" id="GO:0005524">
    <property type="term" value="F:ATP binding"/>
    <property type="evidence" value="ECO:0007669"/>
    <property type="project" value="UniProtKB-UniRule"/>
</dbReference>
<dbReference type="GeneID" id="111360216"/>
<dbReference type="Proteomes" id="UP000301870">
    <property type="component" value="Chromosome 30"/>
</dbReference>
<gene>
    <name evidence="11" type="primary">LOC111360216</name>
</gene>
<dbReference type="SMART" id="SM00220">
    <property type="entry name" value="S_TKc"/>
    <property type="match status" value="1"/>
</dbReference>
<dbReference type="PROSITE" id="PS00108">
    <property type="entry name" value="PROTEIN_KINASE_ST"/>
    <property type="match status" value="1"/>
</dbReference>
<evidence type="ECO:0000256" key="7">
    <source>
        <dbReference type="SAM" id="Coils"/>
    </source>
</evidence>
<dbReference type="PANTHER" id="PTHR22988:SF71">
    <property type="entry name" value="CITRON RHO-INTERACTING KINASE"/>
    <property type="match status" value="1"/>
</dbReference>
<comment type="catalytic activity">
    <reaction evidence="5">
        <text>L-seryl-[protein] + ATP = O-phospho-L-seryl-[protein] + ADP + H(+)</text>
        <dbReference type="Rhea" id="RHEA:17989"/>
        <dbReference type="Rhea" id="RHEA-COMP:9863"/>
        <dbReference type="Rhea" id="RHEA-COMP:11604"/>
        <dbReference type="ChEBI" id="CHEBI:15378"/>
        <dbReference type="ChEBI" id="CHEBI:29999"/>
        <dbReference type="ChEBI" id="CHEBI:30616"/>
        <dbReference type="ChEBI" id="CHEBI:83421"/>
        <dbReference type="ChEBI" id="CHEBI:456216"/>
        <dbReference type="EC" id="2.7.11.1"/>
    </reaction>
</comment>
<feature type="coiled-coil region" evidence="7">
    <location>
        <begin position="477"/>
        <end position="588"/>
    </location>
</feature>
<evidence type="ECO:0000256" key="1">
    <source>
        <dbReference type="ARBA" id="ARBA00022553"/>
    </source>
</evidence>
<dbReference type="Pfam" id="PF00069">
    <property type="entry name" value="Pkinase"/>
    <property type="match status" value="1"/>
</dbReference>
<dbReference type="PANTHER" id="PTHR22988">
    <property type="entry name" value="MYOTONIC DYSTROPHY S/T KINASE-RELATED"/>
    <property type="match status" value="1"/>
</dbReference>
<dbReference type="GO" id="GO:0004674">
    <property type="term" value="F:protein serine/threonine kinase activity"/>
    <property type="evidence" value="ECO:0007669"/>
    <property type="project" value="UniProtKB-EC"/>
</dbReference>
<dbReference type="RefSeq" id="XP_022831857.1">
    <property type="nucleotide sequence ID" value="XM_022976089.1"/>
</dbReference>
<dbReference type="Gene3D" id="1.10.510.10">
    <property type="entry name" value="Transferase(Phosphotransferase) domain 1"/>
    <property type="match status" value="1"/>
</dbReference>
<dbReference type="GO" id="GO:0005737">
    <property type="term" value="C:cytoplasm"/>
    <property type="evidence" value="ECO:0007669"/>
    <property type="project" value="TreeGrafter"/>
</dbReference>